<proteinExistence type="predicted"/>
<keyword evidence="1" id="KW-0223">Dioxygenase</keyword>
<evidence type="ECO:0000313" key="1">
    <source>
        <dbReference type="EMBL" id="SFZ73550.1"/>
    </source>
</evidence>
<keyword evidence="2" id="KW-1185">Reference proteome</keyword>
<dbReference type="Pfam" id="PF05721">
    <property type="entry name" value="PhyH"/>
    <property type="match status" value="1"/>
</dbReference>
<keyword evidence="1" id="KW-0560">Oxidoreductase</keyword>
<dbReference type="InterPro" id="IPR008775">
    <property type="entry name" value="Phytyl_CoA_dOase-like"/>
</dbReference>
<name>A0A1K2H9R5_9NEIS</name>
<dbReference type="OrthoDB" id="1157001at2"/>
<accession>A0A1K2H9R5</accession>
<dbReference type="Proteomes" id="UP000186513">
    <property type="component" value="Unassembled WGS sequence"/>
</dbReference>
<dbReference type="EMBL" id="FPKR01000003">
    <property type="protein sequence ID" value="SFZ73550.1"/>
    <property type="molecule type" value="Genomic_DNA"/>
</dbReference>
<dbReference type="RefSeq" id="WP_072427432.1">
    <property type="nucleotide sequence ID" value="NZ_FPKR01000003.1"/>
</dbReference>
<evidence type="ECO:0000313" key="2">
    <source>
        <dbReference type="Proteomes" id="UP000186513"/>
    </source>
</evidence>
<dbReference type="SUPFAM" id="SSF51197">
    <property type="entry name" value="Clavaminate synthase-like"/>
    <property type="match status" value="1"/>
</dbReference>
<dbReference type="Gene3D" id="2.60.120.620">
    <property type="entry name" value="q2cbj1_9rhob like domain"/>
    <property type="match status" value="1"/>
</dbReference>
<protein>
    <submittedName>
        <fullName evidence="1">Phytanoyl-CoA dioxygenase (PhyH)</fullName>
    </submittedName>
</protein>
<organism evidence="1 2">
    <name type="scientific">Chitinimonas taiwanensis DSM 18899</name>
    <dbReference type="NCBI Taxonomy" id="1121279"/>
    <lineage>
        <taxon>Bacteria</taxon>
        <taxon>Pseudomonadati</taxon>
        <taxon>Pseudomonadota</taxon>
        <taxon>Betaproteobacteria</taxon>
        <taxon>Neisseriales</taxon>
        <taxon>Chitinibacteraceae</taxon>
        <taxon>Chitinimonas</taxon>
    </lineage>
</organism>
<sequence length="344" mass="39394">MNDRYRYGDARPGNPTVAYTERPQLRDIRKTLPLRVLSEADFAHWQRYGYVIVKQAVPSEQVRRTVDFLWAFQQLDPARPEQWDQPELRSHAMAELNGSGMVEAYQNQTLWDNRQSRRVYEAFVDIWDETALWVTIDRANLNTPNRGARRFGGFIHWDADTTLDPLPVNVQGVLALSDTREESGGFQCIPELFEHFAAWRAQAPQDRNPWRPDLDTPGAVPWPPRFIPMQAGDLLIFNSLLAHGIKPNLSADGVRLAQYISFTPADEANQALRRQRVQSWYRREAAQGHAFPGDPRRWEQTRYPRAALSDLGERILGLRNWGDGARAFDPASEFDAEPVSTQGA</sequence>
<dbReference type="PANTHER" id="PTHR31630">
    <property type="entry name" value="PHYTANOYL-COA DIOXYGENASE-RELATED-RELATED"/>
    <property type="match status" value="1"/>
</dbReference>
<gene>
    <name evidence="1" type="ORF">SAMN02745887_00888</name>
</gene>
<reference evidence="1 2" key="1">
    <citation type="submission" date="2016-11" db="EMBL/GenBank/DDBJ databases">
        <authorList>
            <person name="Jaros S."/>
            <person name="Januszkiewicz K."/>
            <person name="Wedrychowicz H."/>
        </authorList>
    </citation>
    <scope>NUCLEOTIDE SEQUENCE [LARGE SCALE GENOMIC DNA]</scope>
    <source>
        <strain evidence="1 2">DSM 18899</strain>
    </source>
</reference>
<dbReference type="GO" id="GO:0016706">
    <property type="term" value="F:2-oxoglutarate-dependent dioxygenase activity"/>
    <property type="evidence" value="ECO:0007669"/>
    <property type="project" value="UniProtKB-ARBA"/>
</dbReference>
<dbReference type="PANTHER" id="PTHR31630:SF6">
    <property type="entry name" value="PHYTANOYL-COA DIOXYGENASE-RELATED"/>
    <property type="match status" value="1"/>
</dbReference>
<dbReference type="AlphaFoldDB" id="A0A1K2H9R5"/>
<dbReference type="STRING" id="1121279.SAMN02745887_00888"/>